<dbReference type="Pfam" id="PF18924">
    <property type="entry name" value="DUF5674"/>
    <property type="match status" value="1"/>
</dbReference>
<dbReference type="AlphaFoldDB" id="A0A1F6N586"/>
<sequence>MKIITQTTNRAELKIIANEGFGDMIKAVVDLRRSVMAVGAELHVDEEQLLLQNNSHQEDLWGINLYPDVSDDSWLEFDSMINIRPKQNNRTRAVHDPTIQQKIISVVQLLVKDF</sequence>
<name>A0A1F6N586_9BACT</name>
<evidence type="ECO:0000313" key="1">
    <source>
        <dbReference type="EMBL" id="OGH78898.1"/>
    </source>
</evidence>
<comment type="caution">
    <text evidence="1">The sequence shown here is derived from an EMBL/GenBank/DDBJ whole genome shotgun (WGS) entry which is preliminary data.</text>
</comment>
<gene>
    <name evidence="1" type="ORF">A2983_00830</name>
</gene>
<proteinExistence type="predicted"/>
<protein>
    <submittedName>
        <fullName evidence="1">Uncharacterized protein</fullName>
    </submittedName>
</protein>
<dbReference type="InterPro" id="IPR043731">
    <property type="entry name" value="DUF5674"/>
</dbReference>
<evidence type="ECO:0000313" key="2">
    <source>
        <dbReference type="Proteomes" id="UP000177040"/>
    </source>
</evidence>
<dbReference type="EMBL" id="MFQH01000001">
    <property type="protein sequence ID" value="OGH78898.1"/>
    <property type="molecule type" value="Genomic_DNA"/>
</dbReference>
<dbReference type="Proteomes" id="UP000177040">
    <property type="component" value="Unassembled WGS sequence"/>
</dbReference>
<reference evidence="1 2" key="1">
    <citation type="journal article" date="2016" name="Nat. Commun.">
        <title>Thousands of microbial genomes shed light on interconnected biogeochemical processes in an aquifer system.</title>
        <authorList>
            <person name="Anantharaman K."/>
            <person name="Brown C.T."/>
            <person name="Hug L.A."/>
            <person name="Sharon I."/>
            <person name="Castelle C.J."/>
            <person name="Probst A.J."/>
            <person name="Thomas B.C."/>
            <person name="Singh A."/>
            <person name="Wilkins M.J."/>
            <person name="Karaoz U."/>
            <person name="Brodie E.L."/>
            <person name="Williams K.H."/>
            <person name="Hubbard S.S."/>
            <person name="Banfield J.F."/>
        </authorList>
    </citation>
    <scope>NUCLEOTIDE SEQUENCE [LARGE SCALE GENOMIC DNA]</scope>
</reference>
<accession>A0A1F6N586</accession>
<organism evidence="1 2">
    <name type="scientific">Candidatus Magasanikbacteria bacterium RIFCSPLOWO2_01_FULL_40_15</name>
    <dbReference type="NCBI Taxonomy" id="1798686"/>
    <lineage>
        <taxon>Bacteria</taxon>
        <taxon>Candidatus Magasanikiibacteriota</taxon>
    </lineage>
</organism>